<protein>
    <submittedName>
        <fullName evidence="1">Uncharacterized protein</fullName>
    </submittedName>
</protein>
<comment type="caution">
    <text evidence="1">The sequence shown here is derived from an EMBL/GenBank/DDBJ whole genome shotgun (WGS) entry which is preliminary data.</text>
</comment>
<evidence type="ECO:0000313" key="1">
    <source>
        <dbReference type="EMBL" id="TDD88374.1"/>
    </source>
</evidence>
<dbReference type="RefSeq" id="WP_131893639.1">
    <property type="nucleotide sequence ID" value="NZ_SMKU01000065.1"/>
</dbReference>
<proteinExistence type="predicted"/>
<dbReference type="OrthoDB" id="4772768at2"/>
<dbReference type="Proteomes" id="UP000294513">
    <property type="component" value="Unassembled WGS sequence"/>
</dbReference>
<accession>A0A4R5BVU6</accession>
<name>A0A4R5BVU6_9ACTN</name>
<keyword evidence="2" id="KW-1185">Reference proteome</keyword>
<gene>
    <name evidence="1" type="ORF">E1298_15305</name>
</gene>
<dbReference type="EMBL" id="SMKU01000065">
    <property type="protein sequence ID" value="TDD88374.1"/>
    <property type="molecule type" value="Genomic_DNA"/>
</dbReference>
<reference evidence="1 2" key="1">
    <citation type="submission" date="2019-03" db="EMBL/GenBank/DDBJ databases">
        <title>Draft genome sequences of novel Actinobacteria.</title>
        <authorList>
            <person name="Sahin N."/>
            <person name="Ay H."/>
            <person name="Saygin H."/>
        </authorList>
    </citation>
    <scope>NUCLEOTIDE SEQUENCE [LARGE SCALE GENOMIC DNA]</scope>
    <source>
        <strain evidence="1 2">H3C3</strain>
    </source>
</reference>
<sequence>MTETLCHCGKPVGDAVLCVPCAMRLDEAVAQISGHHGLGWDLDIAITRQARIDRPIGRPDIEDRDEVRQWPGTLRPTPVLYDESASKAAADLLAILAAWAGVVAVETGLTTWQPTILGPWCRRCQHPSCSIGRPPVLPPATIAGLAAWLRPRVGWLRHHHDAQRALEEIGDAVRDARRAIDRPAEKLYAGPCDECGEDMYGRVGARIVECPPCELVYEVEARRQWLLRSAEDVLATATEIARAITRLGQPVTPEAIRGLVHRGQLAPHGARTVGKRELPVYRLGDVLDVLAQRAARDGTMAG</sequence>
<evidence type="ECO:0000313" key="2">
    <source>
        <dbReference type="Proteomes" id="UP000294513"/>
    </source>
</evidence>
<dbReference type="AlphaFoldDB" id="A0A4R5BVU6"/>
<organism evidence="1 2">
    <name type="scientific">Actinomadura rubrisoli</name>
    <dbReference type="NCBI Taxonomy" id="2530368"/>
    <lineage>
        <taxon>Bacteria</taxon>
        <taxon>Bacillati</taxon>
        <taxon>Actinomycetota</taxon>
        <taxon>Actinomycetes</taxon>
        <taxon>Streptosporangiales</taxon>
        <taxon>Thermomonosporaceae</taxon>
        <taxon>Actinomadura</taxon>
    </lineage>
</organism>